<gene>
    <name evidence="2" type="ORF">DC078_05075</name>
</gene>
<dbReference type="RefSeq" id="WP_109201503.1">
    <property type="nucleotide sequence ID" value="NZ_QEWS01000003.1"/>
</dbReference>
<keyword evidence="3" id="KW-1185">Reference proteome</keyword>
<sequence>MGIIKGTWRTINAVTSLGASEFLLASKKRYDEVYGHYNLLYKQAKDLEAEQLKILSDIGKQVEEISKYIKRINKILKSNIYWKSSSSKNYGSQTALTKIEQFQSSYNNVINLGFGGVASGTATVGAWTLVSIFGAASTGTAISSLSGAAAYNATLAWFGGGSLAAGGGGMAAGMSTLTVIAIVPVVAFSAYNNYKSVQKYDQETEKVSKEIPEVEEVVKDLQRRVDIIKENYQKVSVLISTYKVQTQNIIEYFEYHNSSIFTKIKRFIRRWRKLPEYSDKEVEALIKLDSLTSEFLSQFENFSSQSNSV</sequence>
<organism evidence="2 3">
    <name type="scientific">Ignatzschineria cameli</name>
    <dbReference type="NCBI Taxonomy" id="2182793"/>
    <lineage>
        <taxon>Bacteria</taxon>
        <taxon>Pseudomonadati</taxon>
        <taxon>Pseudomonadota</taxon>
        <taxon>Gammaproteobacteria</taxon>
        <taxon>Cardiobacteriales</taxon>
        <taxon>Ignatzschineriaceae</taxon>
        <taxon>Ignatzschineria</taxon>
    </lineage>
</organism>
<accession>A0ABX5L373</accession>
<dbReference type="EMBL" id="QEWV01000003">
    <property type="protein sequence ID" value="PWD93189.1"/>
    <property type="molecule type" value="Genomic_DNA"/>
</dbReference>
<protein>
    <submittedName>
        <fullName evidence="2">Uncharacterized protein</fullName>
    </submittedName>
</protein>
<evidence type="ECO:0000256" key="1">
    <source>
        <dbReference type="SAM" id="Coils"/>
    </source>
</evidence>
<dbReference type="Proteomes" id="UP000245217">
    <property type="component" value="Unassembled WGS sequence"/>
</dbReference>
<comment type="caution">
    <text evidence="2">The sequence shown here is derived from an EMBL/GenBank/DDBJ whole genome shotgun (WGS) entry which is preliminary data.</text>
</comment>
<keyword evidence="1" id="KW-0175">Coiled coil</keyword>
<evidence type="ECO:0000313" key="2">
    <source>
        <dbReference type="EMBL" id="PWD93189.1"/>
    </source>
</evidence>
<reference evidence="3" key="1">
    <citation type="submission" date="2018-05" db="EMBL/GenBank/DDBJ databases">
        <title>Ignatzschineria dubaiensis sp. nov., isolated from necrotic foot tissues of dromedaries (Camelus dromedarius) and associated maggots in Dubai, United Arab Emirates.</title>
        <authorList>
            <person name="Tsang C.C."/>
            <person name="Tang J.Y.M."/>
            <person name="Fong J.Y.H."/>
            <person name="Kinne J."/>
            <person name="Lee H.H."/>
            <person name="Joseph M."/>
            <person name="Jose S."/>
            <person name="Schuster R.K."/>
            <person name="Tang Y."/>
            <person name="Sivakumar S."/>
            <person name="Chen J.H.K."/>
            <person name="Teng J.L.L."/>
            <person name="Lau S.K.P."/>
            <person name="Wernery U."/>
            <person name="Woo P.C.Y."/>
        </authorList>
    </citation>
    <scope>NUCLEOTIDE SEQUENCE [LARGE SCALE GENOMIC DNA]</scope>
    <source>
        <strain evidence="3">UAE-HKU58</strain>
    </source>
</reference>
<proteinExistence type="predicted"/>
<feature type="coiled-coil region" evidence="1">
    <location>
        <begin position="204"/>
        <end position="231"/>
    </location>
</feature>
<name>A0ABX5L373_9GAMM</name>
<evidence type="ECO:0000313" key="3">
    <source>
        <dbReference type="Proteomes" id="UP000245217"/>
    </source>
</evidence>